<reference evidence="1" key="1">
    <citation type="submission" date="2018-02" db="EMBL/GenBank/DDBJ databases">
        <authorList>
            <person name="Cohen D.B."/>
            <person name="Kent A.D."/>
        </authorList>
    </citation>
    <scope>NUCLEOTIDE SEQUENCE</scope>
</reference>
<organism evidence="1">
    <name type="scientific">Fagus sylvatica</name>
    <name type="common">Beechnut</name>
    <dbReference type="NCBI Taxonomy" id="28930"/>
    <lineage>
        <taxon>Eukaryota</taxon>
        <taxon>Viridiplantae</taxon>
        <taxon>Streptophyta</taxon>
        <taxon>Embryophyta</taxon>
        <taxon>Tracheophyta</taxon>
        <taxon>Spermatophyta</taxon>
        <taxon>Magnoliopsida</taxon>
        <taxon>eudicotyledons</taxon>
        <taxon>Gunneridae</taxon>
        <taxon>Pentapetalae</taxon>
        <taxon>rosids</taxon>
        <taxon>fabids</taxon>
        <taxon>Fagales</taxon>
        <taxon>Fagaceae</taxon>
        <taxon>Fagus</taxon>
    </lineage>
</organism>
<dbReference type="PANTHER" id="PTHR35320:SF1">
    <property type="entry name" value="ATP-DEPENDENT CLP PROTEASE ATP-BINDING SUBUNIT"/>
    <property type="match status" value="1"/>
</dbReference>
<evidence type="ECO:0000313" key="1">
    <source>
        <dbReference type="EMBL" id="SPC90963.1"/>
    </source>
</evidence>
<dbReference type="EMBL" id="OIVN01001191">
    <property type="protein sequence ID" value="SPC90963.1"/>
    <property type="molecule type" value="Genomic_DNA"/>
</dbReference>
<name>A0A2N9FUW5_FAGSY</name>
<proteinExistence type="predicted"/>
<accession>A0A2N9FUW5</accession>
<protein>
    <submittedName>
        <fullName evidence="1">Uncharacterized protein</fullName>
    </submittedName>
</protein>
<dbReference type="PANTHER" id="PTHR35320">
    <property type="entry name" value="ATP-DEPENDENT CLP PROTEASE ATP-BINDING SUBUNIT"/>
    <property type="match status" value="1"/>
</dbReference>
<gene>
    <name evidence="1" type="ORF">FSB_LOCUS18845</name>
</gene>
<sequence>MWCKINSSNPVLCKFPTKNPKLGPKTITFSSFSNNKKQEFISSTAVTQVQVPESNAYNLKFKTLGGCKLGISRYPDFEYDAEGGIGTGSGTKVPDSELNDEISVSFDIKSLYIPPLTSATTKFLGLPLPPFLKIDIVPEFFQGSIDRESGKVDLEFMAKFWFSVGSIYRAPPLLVKTVLTSEESNGTIRSGRGKRLDKEGNCSLVGVATVDPIDDFLMNTFLGLPTECLANLNAVISFSNSS</sequence>
<dbReference type="AlphaFoldDB" id="A0A2N9FUW5"/>